<keyword evidence="3" id="KW-1185">Reference proteome</keyword>
<reference evidence="2 3" key="1">
    <citation type="submission" date="2017-03" db="EMBL/GenBank/DDBJ databases">
        <title>Draft genome sequence of Streptomyces scabrisporus NF3, endophyte isolated from Amphipterygium adstringens.</title>
        <authorList>
            <person name="Vazquez M."/>
            <person name="Ceapa C.D."/>
            <person name="Rodriguez Luna D."/>
            <person name="Sanchez Esquivel S."/>
        </authorList>
    </citation>
    <scope>NUCLEOTIDE SEQUENCE [LARGE SCALE GENOMIC DNA]</scope>
    <source>
        <strain evidence="2 3">NF3</strain>
    </source>
</reference>
<protein>
    <recommendedName>
        <fullName evidence="4">SnoaL-like domain-containing protein</fullName>
    </recommendedName>
</protein>
<dbReference type="AlphaFoldDB" id="A0A1T3P447"/>
<dbReference type="Proteomes" id="UP000190037">
    <property type="component" value="Unassembled WGS sequence"/>
</dbReference>
<evidence type="ECO:0000256" key="1">
    <source>
        <dbReference type="SAM" id="MobiDB-lite"/>
    </source>
</evidence>
<evidence type="ECO:0000313" key="3">
    <source>
        <dbReference type="Proteomes" id="UP000190037"/>
    </source>
</evidence>
<organism evidence="2 3">
    <name type="scientific">Embleya scabrispora</name>
    <dbReference type="NCBI Taxonomy" id="159449"/>
    <lineage>
        <taxon>Bacteria</taxon>
        <taxon>Bacillati</taxon>
        <taxon>Actinomycetota</taxon>
        <taxon>Actinomycetes</taxon>
        <taxon>Kitasatosporales</taxon>
        <taxon>Streptomycetaceae</taxon>
        <taxon>Embleya</taxon>
    </lineage>
</organism>
<dbReference type="EMBL" id="MWQN01000001">
    <property type="protein sequence ID" value="OPC83866.1"/>
    <property type="molecule type" value="Genomic_DNA"/>
</dbReference>
<sequence>MRTYLDRYVALLNAGDAAKLAEHLDIGGARGEQDAELRMNEHGRQQWRDVTYRWEQPVSVDLYAVEIRAFAAATSSWVRVDERMLWNRSRDRWVIVSHVPATADPGKPRSGTERTGAPDLDPKSLAPKAWHSPKSA</sequence>
<proteinExistence type="predicted"/>
<gene>
    <name evidence="2" type="ORF">B4N89_25640</name>
</gene>
<accession>A0A1T3P447</accession>
<evidence type="ECO:0000313" key="2">
    <source>
        <dbReference type="EMBL" id="OPC83866.1"/>
    </source>
</evidence>
<comment type="caution">
    <text evidence="2">The sequence shown here is derived from an EMBL/GenBank/DDBJ whole genome shotgun (WGS) entry which is preliminary data.</text>
</comment>
<evidence type="ECO:0008006" key="4">
    <source>
        <dbReference type="Google" id="ProtNLM"/>
    </source>
</evidence>
<feature type="region of interest" description="Disordered" evidence="1">
    <location>
        <begin position="100"/>
        <end position="136"/>
    </location>
</feature>
<name>A0A1T3P447_9ACTN</name>